<dbReference type="Proteomes" id="UP000216442">
    <property type="component" value="Unassembled WGS sequence"/>
</dbReference>
<comment type="caution">
    <text evidence="1">The sequence shown here is derived from an EMBL/GenBank/DDBJ whole genome shotgun (WGS) entry which is preliminary data.</text>
</comment>
<reference evidence="1 2" key="1">
    <citation type="submission" date="2017-08" db="EMBL/GenBank/DDBJ databases">
        <title>Mesorhizobium wenxinae sp. nov., a novel rhizobial species isolated from root nodules of chickpea (Cicer arietinum L.).</title>
        <authorList>
            <person name="Zhang J."/>
        </authorList>
    </citation>
    <scope>NUCLEOTIDE SEQUENCE [LARGE SCALE GENOMIC DNA]</scope>
    <source>
        <strain evidence="1 2">SDW018</strain>
    </source>
</reference>
<organism evidence="1 2">
    <name type="scientific">Mesorhizobium temperatum</name>
    <dbReference type="NCBI Taxonomy" id="241416"/>
    <lineage>
        <taxon>Bacteria</taxon>
        <taxon>Pseudomonadati</taxon>
        <taxon>Pseudomonadota</taxon>
        <taxon>Alphaproteobacteria</taxon>
        <taxon>Hyphomicrobiales</taxon>
        <taxon>Phyllobacteriaceae</taxon>
        <taxon>Mesorhizobium</taxon>
    </lineage>
</organism>
<evidence type="ECO:0000313" key="2">
    <source>
        <dbReference type="Proteomes" id="UP000216442"/>
    </source>
</evidence>
<dbReference type="AlphaFoldDB" id="A0A271LNY9"/>
<protein>
    <submittedName>
        <fullName evidence="1">Uncharacterized protein</fullName>
    </submittedName>
</protein>
<keyword evidence="2" id="KW-1185">Reference proteome</keyword>
<name>A0A271LNY9_9HYPH</name>
<gene>
    <name evidence="1" type="ORF">CIT26_13335</name>
</gene>
<sequence length="72" mass="8176">MLQLFPQASLGASRRSASANAIPVTFPAAARSDMATKTRRRRHVFARVHLPQHKNRLIRLALAFTKLWKELP</sequence>
<evidence type="ECO:0000313" key="1">
    <source>
        <dbReference type="EMBL" id="PAQ09507.1"/>
    </source>
</evidence>
<dbReference type="EMBL" id="NPKJ01000041">
    <property type="protein sequence ID" value="PAQ09507.1"/>
    <property type="molecule type" value="Genomic_DNA"/>
</dbReference>
<accession>A0A271LNY9</accession>
<proteinExistence type="predicted"/>